<gene>
    <name evidence="1" type="ORF">SDC9_208557</name>
</gene>
<sequence>MKHGKPVGLGKLVRQFLPHGAHAVLLVIRSERPAGDILSLKFGHISFPCMRMIDQDRRIVRFSNGKVLHIYGDLARNIRILMLIFVYHDGYLVVLTHSVRYTG</sequence>
<comment type="caution">
    <text evidence="1">The sequence shown here is derived from an EMBL/GenBank/DDBJ whole genome shotgun (WGS) entry which is preliminary data.</text>
</comment>
<protein>
    <submittedName>
        <fullName evidence="1">Uncharacterized protein</fullName>
    </submittedName>
</protein>
<proteinExistence type="predicted"/>
<name>A0A645JAX6_9ZZZZ</name>
<dbReference type="AlphaFoldDB" id="A0A645JAX6"/>
<reference evidence="1" key="1">
    <citation type="submission" date="2019-08" db="EMBL/GenBank/DDBJ databases">
        <authorList>
            <person name="Kucharzyk K."/>
            <person name="Murdoch R.W."/>
            <person name="Higgins S."/>
            <person name="Loffler F."/>
        </authorList>
    </citation>
    <scope>NUCLEOTIDE SEQUENCE</scope>
</reference>
<accession>A0A645JAX6</accession>
<evidence type="ECO:0000313" key="1">
    <source>
        <dbReference type="EMBL" id="MPN60825.1"/>
    </source>
</evidence>
<dbReference type="EMBL" id="VSSQ01136570">
    <property type="protein sequence ID" value="MPN60825.1"/>
    <property type="molecule type" value="Genomic_DNA"/>
</dbReference>
<organism evidence="1">
    <name type="scientific">bioreactor metagenome</name>
    <dbReference type="NCBI Taxonomy" id="1076179"/>
    <lineage>
        <taxon>unclassified sequences</taxon>
        <taxon>metagenomes</taxon>
        <taxon>ecological metagenomes</taxon>
    </lineage>
</organism>